<dbReference type="EMBL" id="JAAQPF010000261">
    <property type="protein sequence ID" value="KAF5708943.1"/>
    <property type="molecule type" value="Genomic_DNA"/>
</dbReference>
<dbReference type="Proteomes" id="UP000532311">
    <property type="component" value="Unassembled WGS sequence"/>
</dbReference>
<proteinExistence type="predicted"/>
<sequence length="103" mass="11335">METTNQQSALLIPNAYSLVDFDHDLPVLPVRLALLIRSVLLATSGSGFQVNLKKEIGCAELTRYSLSIGTGSNATDNLLDIGLWPSLYSTIDNGSRMRHLKRF</sequence>
<evidence type="ECO:0000313" key="2">
    <source>
        <dbReference type="Proteomes" id="UP000532311"/>
    </source>
</evidence>
<keyword evidence="2" id="KW-1185">Reference proteome</keyword>
<comment type="caution">
    <text evidence="1">The sequence shown here is derived from an EMBL/GenBank/DDBJ whole genome shotgun (WGS) entry which is preliminary data.</text>
</comment>
<reference evidence="1 2" key="1">
    <citation type="submission" date="2020-05" db="EMBL/GenBank/DDBJ databases">
        <title>Identification and distribution of gene clusters putatively required for synthesis of sphingolipid metabolism inhibitors in phylogenetically diverse species of the filamentous fungus Fusarium.</title>
        <authorList>
            <person name="Kim H.-S."/>
            <person name="Busman M."/>
            <person name="Brown D.W."/>
            <person name="Divon H."/>
            <person name="Uhlig S."/>
            <person name="Proctor R.H."/>
        </authorList>
    </citation>
    <scope>NUCLEOTIDE SEQUENCE [LARGE SCALE GENOMIC DNA]</scope>
    <source>
        <strain evidence="1 2">NRRL 26131</strain>
    </source>
</reference>
<dbReference type="AlphaFoldDB" id="A0A8H6D9C6"/>
<evidence type="ECO:0000313" key="1">
    <source>
        <dbReference type="EMBL" id="KAF5708943.1"/>
    </source>
</evidence>
<name>A0A8H6D9C6_9HYPO</name>
<organism evidence="1 2">
    <name type="scientific">Fusarium globosum</name>
    <dbReference type="NCBI Taxonomy" id="78864"/>
    <lineage>
        <taxon>Eukaryota</taxon>
        <taxon>Fungi</taxon>
        <taxon>Dikarya</taxon>
        <taxon>Ascomycota</taxon>
        <taxon>Pezizomycotina</taxon>
        <taxon>Sordariomycetes</taxon>
        <taxon>Hypocreomycetidae</taxon>
        <taxon>Hypocreales</taxon>
        <taxon>Nectriaceae</taxon>
        <taxon>Fusarium</taxon>
        <taxon>Fusarium fujikuroi species complex</taxon>
    </lineage>
</organism>
<accession>A0A8H6D9C6</accession>
<protein>
    <submittedName>
        <fullName evidence="1">Uncharacterized protein</fullName>
    </submittedName>
</protein>
<gene>
    <name evidence="1" type="ORF">FGLOB1_6163</name>
</gene>